<accession>A0ABR7NQN1</accession>
<dbReference type="SFLD" id="SFLDS00029">
    <property type="entry name" value="Radical_SAM"/>
    <property type="match status" value="1"/>
</dbReference>
<dbReference type="PROSITE" id="PS51918">
    <property type="entry name" value="RADICAL_SAM"/>
    <property type="match status" value="1"/>
</dbReference>
<keyword evidence="4" id="KW-0408">Iron</keyword>
<feature type="domain" description="Radical SAM core" evidence="6">
    <location>
        <begin position="11"/>
        <end position="244"/>
    </location>
</feature>
<gene>
    <name evidence="7" type="ORF">H8708_04090</name>
</gene>
<dbReference type="SFLD" id="SFLDG01082">
    <property type="entry name" value="B12-binding_domain_containing"/>
    <property type="match status" value="1"/>
</dbReference>
<evidence type="ECO:0000256" key="1">
    <source>
        <dbReference type="ARBA" id="ARBA00001966"/>
    </source>
</evidence>
<name>A0ABR7NQN1_9FIRM</name>
<dbReference type="PANTHER" id="PTHR43409:SF4">
    <property type="entry name" value="RADICAL SAM SUPERFAMILY PROTEIN"/>
    <property type="match status" value="1"/>
</dbReference>
<dbReference type="RefSeq" id="WP_158358263.1">
    <property type="nucleotide sequence ID" value="NZ_JACRTJ010000010.1"/>
</dbReference>
<evidence type="ECO:0000256" key="2">
    <source>
        <dbReference type="ARBA" id="ARBA00022691"/>
    </source>
</evidence>
<dbReference type="EMBL" id="JACRTJ010000010">
    <property type="protein sequence ID" value="MBC8598418.1"/>
    <property type="molecule type" value="Genomic_DNA"/>
</dbReference>
<evidence type="ECO:0000256" key="3">
    <source>
        <dbReference type="ARBA" id="ARBA00022723"/>
    </source>
</evidence>
<dbReference type="Pfam" id="PF04055">
    <property type="entry name" value="Radical_SAM"/>
    <property type="match status" value="1"/>
</dbReference>
<dbReference type="PANTHER" id="PTHR43409">
    <property type="entry name" value="ANAEROBIC MAGNESIUM-PROTOPORPHYRIN IX MONOMETHYL ESTER CYCLASE-RELATED"/>
    <property type="match status" value="1"/>
</dbReference>
<dbReference type="InterPro" id="IPR051198">
    <property type="entry name" value="BchE-like"/>
</dbReference>
<dbReference type="SFLD" id="SFLDG01095">
    <property type="entry name" value="Uncharacterised_Radical_SAM_Su"/>
    <property type="match status" value="1"/>
</dbReference>
<evidence type="ECO:0000259" key="6">
    <source>
        <dbReference type="PROSITE" id="PS51918"/>
    </source>
</evidence>
<dbReference type="Proteomes" id="UP000647491">
    <property type="component" value="Unassembled WGS sequence"/>
</dbReference>
<dbReference type="InterPro" id="IPR058240">
    <property type="entry name" value="rSAM_sf"/>
</dbReference>
<dbReference type="Gene3D" id="3.80.30.20">
    <property type="entry name" value="tm_1862 like domain"/>
    <property type="match status" value="1"/>
</dbReference>
<evidence type="ECO:0000313" key="7">
    <source>
        <dbReference type="EMBL" id="MBC8598418.1"/>
    </source>
</evidence>
<dbReference type="CDD" id="cd01335">
    <property type="entry name" value="Radical_SAM"/>
    <property type="match status" value="1"/>
</dbReference>
<dbReference type="SUPFAM" id="SSF102114">
    <property type="entry name" value="Radical SAM enzymes"/>
    <property type="match status" value="1"/>
</dbReference>
<organism evidence="7 8">
    <name type="scientific">Enterocloster hominis</name>
    <name type="common">ex Liu et al. 2021</name>
    <dbReference type="NCBI Taxonomy" id="2763663"/>
    <lineage>
        <taxon>Bacteria</taxon>
        <taxon>Bacillati</taxon>
        <taxon>Bacillota</taxon>
        <taxon>Clostridia</taxon>
        <taxon>Lachnospirales</taxon>
        <taxon>Lachnospiraceae</taxon>
        <taxon>Enterocloster</taxon>
    </lineage>
</organism>
<evidence type="ECO:0000313" key="8">
    <source>
        <dbReference type="Proteomes" id="UP000647491"/>
    </source>
</evidence>
<keyword evidence="2" id="KW-0949">S-adenosyl-L-methionine</keyword>
<keyword evidence="5" id="KW-0411">Iron-sulfur</keyword>
<reference evidence="7 8" key="1">
    <citation type="submission" date="2020-08" db="EMBL/GenBank/DDBJ databases">
        <title>Genome public.</title>
        <authorList>
            <person name="Liu C."/>
            <person name="Sun Q."/>
        </authorList>
    </citation>
    <scope>NUCLEOTIDE SEQUENCE [LARGE SCALE GENOMIC DNA]</scope>
    <source>
        <strain evidence="7 8">BX10</strain>
    </source>
</reference>
<evidence type="ECO:0000256" key="4">
    <source>
        <dbReference type="ARBA" id="ARBA00023004"/>
    </source>
</evidence>
<dbReference type="InterPro" id="IPR007197">
    <property type="entry name" value="rSAM"/>
</dbReference>
<keyword evidence="8" id="KW-1185">Reference proteome</keyword>
<evidence type="ECO:0000256" key="5">
    <source>
        <dbReference type="ARBA" id="ARBA00023014"/>
    </source>
</evidence>
<comment type="cofactor">
    <cofactor evidence="1">
        <name>[4Fe-4S] cluster</name>
        <dbReference type="ChEBI" id="CHEBI:49883"/>
    </cofactor>
</comment>
<dbReference type="InterPro" id="IPR006638">
    <property type="entry name" value="Elp3/MiaA/NifB-like_rSAM"/>
</dbReference>
<keyword evidence="3" id="KW-0479">Metal-binding</keyword>
<dbReference type="InterPro" id="IPR023404">
    <property type="entry name" value="rSAM_horseshoe"/>
</dbReference>
<protein>
    <submittedName>
        <fullName evidence="7">Radical SAM protein</fullName>
    </submittedName>
</protein>
<comment type="caution">
    <text evidence="7">The sequence shown here is derived from an EMBL/GenBank/DDBJ whole genome shotgun (WGS) entry which is preliminary data.</text>
</comment>
<dbReference type="SMART" id="SM00729">
    <property type="entry name" value="Elp3"/>
    <property type="match status" value="1"/>
</dbReference>
<proteinExistence type="predicted"/>
<sequence>MIYEGQICRGPMERSSFMLPVAVGCSYNRCRFCNLFKHLKYRQLPMEQVEEEILRVRALGGDPETVFLGDGNAFGLETGHLLEIAGKIRRSFPSCRSINMDATVTNIRLKSDEELRALAAAGVGHLYLGIESGLDDVLGTMEKDHTLEQAYEQIQRLRAAGLIYDAHIMTGIAGRGRGLENAEATAEFFNRTRPERIINFSLFLIAGTPLYEDAKAGRFFPASELENLEEERRLLQLMEWEGQRVAYDGFHDCITFRVRGRLPGEKEKMLGMLDGAIKVWKEKEPVFAWAERIPDAVILKE</sequence>